<dbReference type="Gene3D" id="3.40.50.1110">
    <property type="entry name" value="SGNH hydrolase"/>
    <property type="match status" value="1"/>
</dbReference>
<comment type="caution">
    <text evidence="1">The sequence shown here is derived from an EMBL/GenBank/DDBJ whole genome shotgun (WGS) entry which is preliminary data.</text>
</comment>
<accession>A0ABQ6P3I0</accession>
<sequence length="132" mass="14158">MSCITAGDSIGAGIHHYAPACTSMAHKGWSSARWHRHYSKITLSADRVLISLGSNDGRGDTASQIAAIRKQVKARQVVWVVPACNPRAAIAVEAEAARHGDALVWIRHTGSDHVHPTMGEYRALAKRGGLAK</sequence>
<evidence type="ECO:0000313" key="1">
    <source>
        <dbReference type="EMBL" id="GMM59785.1"/>
    </source>
</evidence>
<name>A0ABQ6P3I0_9SPHN</name>
<dbReference type="SUPFAM" id="SSF52266">
    <property type="entry name" value="SGNH hydrolase"/>
    <property type="match status" value="1"/>
</dbReference>
<keyword evidence="2" id="KW-1185">Reference proteome</keyword>
<reference evidence="1 2" key="1">
    <citation type="submission" date="2023-06" db="EMBL/GenBank/DDBJ databases">
        <title>Draft genome sequence of Novosphingobium sp. strain IK01.</title>
        <authorList>
            <person name="Hatamoto M."/>
            <person name="Ikarashi T."/>
            <person name="Yamaguchi T."/>
        </authorList>
    </citation>
    <scope>NUCLEOTIDE SEQUENCE [LARGE SCALE GENOMIC DNA]</scope>
    <source>
        <strain evidence="1 2">IK01</strain>
    </source>
</reference>
<proteinExistence type="predicted"/>
<dbReference type="EMBL" id="BTFW01000001">
    <property type="protein sequence ID" value="GMM59785.1"/>
    <property type="molecule type" value="Genomic_DNA"/>
</dbReference>
<protein>
    <recommendedName>
        <fullName evidence="3">SGNH hydrolase-type esterase domain-containing protein</fullName>
    </recommendedName>
</protein>
<gene>
    <name evidence="1" type="ORF">NUTIK01_05620</name>
</gene>
<dbReference type="RefSeq" id="WP_317973625.1">
    <property type="nucleotide sequence ID" value="NZ_BTFW01000001.1"/>
</dbReference>
<dbReference type="InterPro" id="IPR036514">
    <property type="entry name" value="SGNH_hydro_sf"/>
</dbReference>
<evidence type="ECO:0000313" key="2">
    <source>
        <dbReference type="Proteomes" id="UP001187221"/>
    </source>
</evidence>
<dbReference type="Proteomes" id="UP001187221">
    <property type="component" value="Unassembled WGS sequence"/>
</dbReference>
<organism evidence="1 2">
    <name type="scientific">Novosphingobium pituita</name>
    <dbReference type="NCBI Taxonomy" id="3056842"/>
    <lineage>
        <taxon>Bacteria</taxon>
        <taxon>Pseudomonadati</taxon>
        <taxon>Pseudomonadota</taxon>
        <taxon>Alphaproteobacteria</taxon>
        <taxon>Sphingomonadales</taxon>
        <taxon>Sphingomonadaceae</taxon>
        <taxon>Novosphingobium</taxon>
    </lineage>
</organism>
<evidence type="ECO:0008006" key="3">
    <source>
        <dbReference type="Google" id="ProtNLM"/>
    </source>
</evidence>